<dbReference type="EMBL" id="CP007129">
    <property type="protein sequence ID" value="AHG93060.1"/>
    <property type="molecule type" value="Genomic_DNA"/>
</dbReference>
<protein>
    <recommendedName>
        <fullName evidence="3">HPr kinase</fullName>
    </recommendedName>
</protein>
<keyword evidence="1" id="KW-0614">Plasmid</keyword>
<evidence type="ECO:0000313" key="1">
    <source>
        <dbReference type="EMBL" id="AHG93060.1"/>
    </source>
</evidence>
<dbReference type="InterPro" id="IPR027417">
    <property type="entry name" value="P-loop_NTPase"/>
</dbReference>
<accession>W0RRV3</accession>
<dbReference type="Proteomes" id="UP000019151">
    <property type="component" value="Plasmid 1"/>
</dbReference>
<dbReference type="Gene3D" id="3.40.50.300">
    <property type="entry name" value="P-loop containing nucleotide triphosphate hydrolases"/>
    <property type="match status" value="1"/>
</dbReference>
<dbReference type="InParanoid" id="W0RRV3"/>
<dbReference type="RefSeq" id="WP_025414370.1">
    <property type="nucleotide sequence ID" value="NZ_CP007129.1"/>
</dbReference>
<evidence type="ECO:0008006" key="3">
    <source>
        <dbReference type="Google" id="ProtNLM"/>
    </source>
</evidence>
<geneLocation type="plasmid" evidence="1 2">
    <name>1</name>
</geneLocation>
<dbReference type="HOGENOM" id="CLU_1052747_0_0_0"/>
<organism evidence="1 2">
    <name type="scientific">Gemmatirosa kalamazoonensis</name>
    <dbReference type="NCBI Taxonomy" id="861299"/>
    <lineage>
        <taxon>Bacteria</taxon>
        <taxon>Pseudomonadati</taxon>
        <taxon>Gemmatimonadota</taxon>
        <taxon>Gemmatimonadia</taxon>
        <taxon>Gemmatimonadales</taxon>
        <taxon>Gemmatimonadaceae</taxon>
        <taxon>Gemmatirosa</taxon>
    </lineage>
</organism>
<dbReference type="KEGG" id="gba:J421_5525"/>
<sequence>MDAPGARLAFEGFGFRYAIDLDAPTEFAQLRQHLLPGSVPVIGDEPAARYAITRACAERRFTLACDGEILLADSAPPDVLHAFRSHVRLRMALAAGRWAFVHAGVVGWGDRVVVAVGRSFSGKTRLVAALLRCGATYYSDEYAAVDERGLVHPFPQPLSVRADGERVGALRDPEALGAVVGSEPRRTALLVDVHHEPGARWDVRPLASVDVVLTMIAHTVAAQARPGHSLAVLARAAAGARGIIGVRGEAVDAAEAIVRLLEVG</sequence>
<gene>
    <name evidence="1" type="ORF">J421_5525</name>
</gene>
<name>W0RRV3_9BACT</name>
<dbReference type="SUPFAM" id="SSF53795">
    <property type="entry name" value="PEP carboxykinase-like"/>
    <property type="match status" value="1"/>
</dbReference>
<proteinExistence type="predicted"/>
<reference evidence="1 2" key="1">
    <citation type="journal article" date="2014" name="Genome Announc.">
        <title>Genome Sequence and Methylome of Soil Bacterium Gemmatirosa kalamazoonensis KBS708T, a Member of the Rarely Cultivated Gemmatimonadetes Phylum.</title>
        <authorList>
            <person name="Debruyn J.M."/>
            <person name="Radosevich M."/>
            <person name="Wommack K.E."/>
            <person name="Polson S.W."/>
            <person name="Hauser L.J."/>
            <person name="Fawaz M.N."/>
            <person name="Korlach J."/>
            <person name="Tsai Y.C."/>
        </authorList>
    </citation>
    <scope>NUCLEOTIDE SEQUENCE [LARGE SCALE GENOMIC DNA]</scope>
    <source>
        <strain evidence="1 2">KBS708</strain>
        <plasmid evidence="2">Plasmid 1</plasmid>
    </source>
</reference>
<keyword evidence="2" id="KW-1185">Reference proteome</keyword>
<dbReference type="AlphaFoldDB" id="W0RRV3"/>
<dbReference type="OrthoDB" id="506288at2"/>
<evidence type="ECO:0000313" key="2">
    <source>
        <dbReference type="Proteomes" id="UP000019151"/>
    </source>
</evidence>